<dbReference type="EMBL" id="JAAGWD010000007">
    <property type="protein sequence ID" value="NEM99062.1"/>
    <property type="molecule type" value="Genomic_DNA"/>
</dbReference>
<comment type="caution">
    <text evidence="1">The sequence shown here is derived from an EMBL/GenBank/DDBJ whole genome shotgun (WGS) entry which is preliminary data.</text>
</comment>
<dbReference type="SUPFAM" id="SSF56935">
    <property type="entry name" value="Porins"/>
    <property type="match status" value="1"/>
</dbReference>
<evidence type="ECO:0000313" key="1">
    <source>
        <dbReference type="EMBL" id="NEM99062.1"/>
    </source>
</evidence>
<dbReference type="RefSeq" id="WP_163915962.1">
    <property type="nucleotide sequence ID" value="NZ_JAAGWD010000007.1"/>
</dbReference>
<protein>
    <recommendedName>
        <fullName evidence="3">Porin</fullName>
    </recommendedName>
</protein>
<name>A0A6B3LQA3_9BACT</name>
<evidence type="ECO:0008006" key="3">
    <source>
        <dbReference type="Google" id="ProtNLM"/>
    </source>
</evidence>
<dbReference type="Proteomes" id="UP000474777">
    <property type="component" value="Unassembled WGS sequence"/>
</dbReference>
<reference evidence="1 2" key="1">
    <citation type="submission" date="2020-02" db="EMBL/GenBank/DDBJ databases">
        <authorList>
            <person name="Kim M.K."/>
        </authorList>
    </citation>
    <scope>NUCLEOTIDE SEQUENCE [LARGE SCALE GENOMIC DNA]</scope>
    <source>
        <strain evidence="1 2">BT327</strain>
    </source>
</reference>
<organism evidence="1 2">
    <name type="scientific">Pontibacter burrus</name>
    <dbReference type="NCBI Taxonomy" id="2704466"/>
    <lineage>
        <taxon>Bacteria</taxon>
        <taxon>Pseudomonadati</taxon>
        <taxon>Bacteroidota</taxon>
        <taxon>Cytophagia</taxon>
        <taxon>Cytophagales</taxon>
        <taxon>Hymenobacteraceae</taxon>
        <taxon>Pontibacter</taxon>
    </lineage>
</organism>
<sequence>MKYNRNPEPMSKFTFPSGIANQKVLLLLLFLVILNKVNAQEQESEKRLEVYGYLKADAGYDFKQSDPNWFDILRVSRLPQFEDQYAPDGKIYFSVRQTRLGFNSWIQTPIGRLKGNFEFDLFGVGPDVGQTTFRFRQAYVELGRFTFGQLESLFSDVQVTPNTLDFGAPPSRPYLRPIQVRYRQVREQDSWGIALEQPGAISDEGIYANRIELQNVRPAFKAPDLSAEYRRMLSNGYIELAGILKWIRWENTVSSPIDLSGEEIGWGFNLSSTQQVTSKTLFKGQLIYGKGIESHLTDGGPDIGIANNLQDPIRPVLGVALPVTGGHLFVEHAWDSKWTSVMGYSRIHIYNSDAQAPTAFKNGHYAAFNLLFHPIPQFLTGGELLWGKRDNFRNGFDSSTVRLQFSVKYSFSHSVSANEKN</sequence>
<gene>
    <name evidence="1" type="ORF">GXP69_15285</name>
</gene>
<dbReference type="AlphaFoldDB" id="A0A6B3LQA3"/>
<dbReference type="InterPro" id="IPR045748">
    <property type="entry name" value="DcaP"/>
</dbReference>
<proteinExistence type="predicted"/>
<evidence type="ECO:0000313" key="2">
    <source>
        <dbReference type="Proteomes" id="UP000474777"/>
    </source>
</evidence>
<dbReference type="Pfam" id="PF19577">
    <property type="entry name" value="DcaP"/>
    <property type="match status" value="1"/>
</dbReference>
<accession>A0A6B3LQA3</accession>
<keyword evidence="2" id="KW-1185">Reference proteome</keyword>